<dbReference type="EMBL" id="FOBB01000002">
    <property type="protein sequence ID" value="SEL47764.1"/>
    <property type="molecule type" value="Genomic_DNA"/>
</dbReference>
<gene>
    <name evidence="2" type="ORF">SAMN04488505_102357</name>
</gene>
<dbReference type="AlphaFoldDB" id="A0A1H7QJI1"/>
<name>A0A1H7QJI1_9BACT</name>
<evidence type="ECO:0000256" key="1">
    <source>
        <dbReference type="SAM" id="Phobius"/>
    </source>
</evidence>
<keyword evidence="1" id="KW-1133">Transmembrane helix</keyword>
<organism evidence="2 3">
    <name type="scientific">Chitinophaga rupis</name>
    <dbReference type="NCBI Taxonomy" id="573321"/>
    <lineage>
        <taxon>Bacteria</taxon>
        <taxon>Pseudomonadati</taxon>
        <taxon>Bacteroidota</taxon>
        <taxon>Chitinophagia</taxon>
        <taxon>Chitinophagales</taxon>
        <taxon>Chitinophagaceae</taxon>
        <taxon>Chitinophaga</taxon>
    </lineage>
</organism>
<keyword evidence="1" id="KW-0472">Membrane</keyword>
<dbReference type="Proteomes" id="UP000198984">
    <property type="component" value="Unassembled WGS sequence"/>
</dbReference>
<protein>
    <submittedName>
        <fullName evidence="2">Uncharacterized protein</fullName>
    </submittedName>
</protein>
<keyword evidence="3" id="KW-1185">Reference proteome</keyword>
<accession>A0A1H7QJI1</accession>
<proteinExistence type="predicted"/>
<feature type="transmembrane region" description="Helical" evidence="1">
    <location>
        <begin position="16"/>
        <end position="36"/>
    </location>
</feature>
<dbReference type="OrthoDB" id="673785at2"/>
<dbReference type="RefSeq" id="WP_089909468.1">
    <property type="nucleotide sequence ID" value="NZ_FOBB01000002.1"/>
</dbReference>
<evidence type="ECO:0000313" key="3">
    <source>
        <dbReference type="Proteomes" id="UP000198984"/>
    </source>
</evidence>
<keyword evidence="1" id="KW-0812">Transmembrane</keyword>
<reference evidence="2 3" key="1">
    <citation type="submission" date="2016-10" db="EMBL/GenBank/DDBJ databases">
        <authorList>
            <person name="de Groot N.N."/>
        </authorList>
    </citation>
    <scope>NUCLEOTIDE SEQUENCE [LARGE SCALE GENOMIC DNA]</scope>
    <source>
        <strain evidence="2 3">DSM 21039</strain>
    </source>
</reference>
<sequence length="357" mass="40956">MFKRLFRLLRRRRGRIGIAIACFLLSIAAIWVLYIASDKINHRPNGFIRLIPPHRAIPEKILDVKYNSFYIAGATPTRIFLGNATAATFILTTDYALSDTGHMWLTLPPETRLAGPVTIEIDSPHLYMMAGLQGTLLHTLLPDTLLSRLPEGRRQFFNARPVSPASFIMRTYDSAWQQNILVKRTSETAYLRPSPPLLEKQIDGVFCTDGVLSYEPNTAKLMYVYYYRNQFLCMDTNLNVLYKGRTIDTTAHAHIKVASMEDIGKSTVSSPSGVVNRLSCMDTQWLYVNSKLMANNERKEEFDKVSVIDVYSLKDGTYHFSFYLPNLGEKKIRSFRVFNKTLVALYDHYVYTFRLNF</sequence>
<dbReference type="STRING" id="573321.SAMN04488505_102357"/>
<evidence type="ECO:0000313" key="2">
    <source>
        <dbReference type="EMBL" id="SEL47764.1"/>
    </source>
</evidence>